<evidence type="ECO:0000313" key="3">
    <source>
        <dbReference type="Proteomes" id="UP000887116"/>
    </source>
</evidence>
<evidence type="ECO:0000313" key="2">
    <source>
        <dbReference type="EMBL" id="GFQ78323.1"/>
    </source>
</evidence>
<dbReference type="InterPro" id="IPR032135">
    <property type="entry name" value="DUF4817"/>
</dbReference>
<feature type="domain" description="DUF4817" evidence="1">
    <location>
        <begin position="6"/>
        <end position="55"/>
    </location>
</feature>
<name>A0A8X6FEX2_TRICU</name>
<dbReference type="Pfam" id="PF16087">
    <property type="entry name" value="DUF4817"/>
    <property type="match status" value="1"/>
</dbReference>
<evidence type="ECO:0000259" key="1">
    <source>
        <dbReference type="Pfam" id="PF16087"/>
    </source>
</evidence>
<dbReference type="EMBL" id="BMAO01012005">
    <property type="protein sequence ID" value="GFQ78323.1"/>
    <property type="molecule type" value="Genomic_DNA"/>
</dbReference>
<proteinExistence type="predicted"/>
<sequence length="101" mass="11562">MMFSKDQRISSVEFYFATRCPCHVINAFQQKYRDKTAPKASMITRLVQRLRDTESVAHRKQSGRSSVLKMKVADVETALQRSPMKRSQKLAVQLGMSHSSV</sequence>
<reference evidence="2" key="1">
    <citation type="submission" date="2020-07" db="EMBL/GenBank/DDBJ databases">
        <title>Multicomponent nature underlies the extraordinary mechanical properties of spider dragline silk.</title>
        <authorList>
            <person name="Kono N."/>
            <person name="Nakamura H."/>
            <person name="Mori M."/>
            <person name="Yoshida Y."/>
            <person name="Ohtoshi R."/>
            <person name="Malay A.D."/>
            <person name="Moran D.A.P."/>
            <person name="Tomita M."/>
            <person name="Numata K."/>
            <person name="Arakawa K."/>
        </authorList>
    </citation>
    <scope>NUCLEOTIDE SEQUENCE</scope>
</reference>
<comment type="caution">
    <text evidence="2">The sequence shown here is derived from an EMBL/GenBank/DDBJ whole genome shotgun (WGS) entry which is preliminary data.</text>
</comment>
<keyword evidence="3" id="KW-1185">Reference proteome</keyword>
<protein>
    <submittedName>
        <fullName evidence="2">DUF4817 domain-containing protein</fullName>
    </submittedName>
</protein>
<gene>
    <name evidence="2" type="primary">NCL1_32708</name>
    <name evidence="2" type="ORF">TNCT_410651</name>
</gene>
<accession>A0A8X6FEX2</accession>
<dbReference type="AlphaFoldDB" id="A0A8X6FEX2"/>
<dbReference type="Proteomes" id="UP000887116">
    <property type="component" value="Unassembled WGS sequence"/>
</dbReference>
<organism evidence="2 3">
    <name type="scientific">Trichonephila clavata</name>
    <name type="common">Joro spider</name>
    <name type="synonym">Nephila clavata</name>
    <dbReference type="NCBI Taxonomy" id="2740835"/>
    <lineage>
        <taxon>Eukaryota</taxon>
        <taxon>Metazoa</taxon>
        <taxon>Ecdysozoa</taxon>
        <taxon>Arthropoda</taxon>
        <taxon>Chelicerata</taxon>
        <taxon>Arachnida</taxon>
        <taxon>Araneae</taxon>
        <taxon>Araneomorphae</taxon>
        <taxon>Entelegynae</taxon>
        <taxon>Araneoidea</taxon>
        <taxon>Nephilidae</taxon>
        <taxon>Trichonephila</taxon>
    </lineage>
</organism>